<dbReference type="EnsemblMetazoa" id="XM_021045857.2">
    <property type="protein sequence ID" value="XP_020901516.1"/>
    <property type="gene ID" value="LOC110240072"/>
</dbReference>
<protein>
    <submittedName>
        <fullName evidence="1">Uncharacterized protein</fullName>
    </submittedName>
</protein>
<dbReference type="Proteomes" id="UP000887567">
    <property type="component" value="Unplaced"/>
</dbReference>
<proteinExistence type="predicted"/>
<dbReference type="GeneID" id="110240072"/>
<organism evidence="1 2">
    <name type="scientific">Exaiptasia diaphana</name>
    <name type="common">Tropical sea anemone</name>
    <name type="synonym">Aiptasia pulchella</name>
    <dbReference type="NCBI Taxonomy" id="2652724"/>
    <lineage>
        <taxon>Eukaryota</taxon>
        <taxon>Metazoa</taxon>
        <taxon>Cnidaria</taxon>
        <taxon>Anthozoa</taxon>
        <taxon>Hexacorallia</taxon>
        <taxon>Actiniaria</taxon>
        <taxon>Aiptasiidae</taxon>
        <taxon>Exaiptasia</taxon>
    </lineage>
</organism>
<keyword evidence="2" id="KW-1185">Reference proteome</keyword>
<name>A0A913XAA7_EXADI</name>
<sequence length="107" mass="12040">MPILSDIQGSTGGLYLLLKNRPERYFYPKYTQGYKVYIHERGTGLGDSEIPSPPGSITKISIQKEQYQLLEKGNGGKCEKRSLKSGFPRPSSKVGKMRKFKILQTLS</sequence>
<dbReference type="RefSeq" id="XP_020901516.1">
    <property type="nucleotide sequence ID" value="XM_021045857.2"/>
</dbReference>
<evidence type="ECO:0000313" key="1">
    <source>
        <dbReference type="EnsemblMetazoa" id="XP_020901516.1"/>
    </source>
</evidence>
<accession>A0A913XAA7</accession>
<reference evidence="1" key="1">
    <citation type="submission" date="2022-11" db="UniProtKB">
        <authorList>
            <consortium name="EnsemblMetazoa"/>
        </authorList>
    </citation>
    <scope>IDENTIFICATION</scope>
</reference>
<evidence type="ECO:0000313" key="2">
    <source>
        <dbReference type="Proteomes" id="UP000887567"/>
    </source>
</evidence>
<dbReference type="AlphaFoldDB" id="A0A913XAA7"/>
<dbReference type="KEGG" id="epa:110240072"/>